<evidence type="ECO:0000313" key="3">
    <source>
        <dbReference type="Proteomes" id="UP000019335"/>
    </source>
</evidence>
<evidence type="ECO:0000256" key="1">
    <source>
        <dbReference type="SAM" id="MobiDB-lite"/>
    </source>
</evidence>
<dbReference type="Proteomes" id="UP000019335">
    <property type="component" value="Chromosome 4"/>
</dbReference>
<proteinExistence type="predicted"/>
<evidence type="ECO:0000313" key="2">
    <source>
        <dbReference type="EMBL" id="EWM28630.1"/>
    </source>
</evidence>
<dbReference type="AlphaFoldDB" id="W7TNC0"/>
<feature type="region of interest" description="Disordered" evidence="1">
    <location>
        <begin position="199"/>
        <end position="223"/>
    </location>
</feature>
<protein>
    <submittedName>
        <fullName evidence="2">Uncharacterized protein</fullName>
    </submittedName>
</protein>
<name>W7TNC0_9STRA</name>
<keyword evidence="3" id="KW-1185">Reference proteome</keyword>
<sequence>MSSSLPALGSSRRRERILLGLDQAFGISTVGEAERRKDKVSSSNQEVTMSTKEPYYSDLPSHLWEALKSASEEKSLQSEDVLPSTSSVEDVLQRLLLRNSKDLQLRGKTVSMDNARGQNEQLRSRASRQQTRRCTRLSVRTSNLGNSLISGNGVESSDVKRKPRDVASLDSYEGLKSAWQGYAQDLLTLCQENAMRTKGGMSPISPAQSRQNILPCSSSLKRGPKKSLERSLAMADFSGCQIKILDSKCVSEKQSIMSCL</sequence>
<reference evidence="2 3" key="1">
    <citation type="journal article" date="2014" name="Mol. Plant">
        <title>Chromosome Scale Genome Assembly and Transcriptome Profiling of Nannochloropsis gaditana in Nitrogen Depletion.</title>
        <authorList>
            <person name="Corteggiani Carpinelli E."/>
            <person name="Telatin A."/>
            <person name="Vitulo N."/>
            <person name="Forcato C."/>
            <person name="D'Angelo M."/>
            <person name="Schiavon R."/>
            <person name="Vezzi A."/>
            <person name="Giacometti G.M."/>
            <person name="Morosinotto T."/>
            <person name="Valle G."/>
        </authorList>
    </citation>
    <scope>NUCLEOTIDE SEQUENCE [LARGE SCALE GENOMIC DNA]</scope>
    <source>
        <strain evidence="2 3">B-31</strain>
    </source>
</reference>
<gene>
    <name evidence="2" type="ORF">Naga_100182g13</name>
</gene>
<organism evidence="2 3">
    <name type="scientific">Nannochloropsis gaditana</name>
    <dbReference type="NCBI Taxonomy" id="72520"/>
    <lineage>
        <taxon>Eukaryota</taxon>
        <taxon>Sar</taxon>
        <taxon>Stramenopiles</taxon>
        <taxon>Ochrophyta</taxon>
        <taxon>Eustigmatophyceae</taxon>
        <taxon>Eustigmatales</taxon>
        <taxon>Monodopsidaceae</taxon>
        <taxon>Nannochloropsis</taxon>
    </lineage>
</organism>
<dbReference type="EMBL" id="AZIL01000278">
    <property type="protein sequence ID" value="EWM28630.1"/>
    <property type="molecule type" value="Genomic_DNA"/>
</dbReference>
<feature type="compositionally biased region" description="Polar residues" evidence="1">
    <location>
        <begin position="205"/>
        <end position="220"/>
    </location>
</feature>
<comment type="caution">
    <text evidence="2">The sequence shown here is derived from an EMBL/GenBank/DDBJ whole genome shotgun (WGS) entry which is preliminary data.</text>
</comment>
<accession>W7TNC0</accession>